<dbReference type="SUPFAM" id="SSF53720">
    <property type="entry name" value="ALDH-like"/>
    <property type="match status" value="1"/>
</dbReference>
<gene>
    <name evidence="6" type="ORF">SAMN04489713_107138</name>
</gene>
<dbReference type="InterPro" id="IPR016160">
    <property type="entry name" value="Ald_DH_CS_CYS"/>
</dbReference>
<dbReference type="InterPro" id="IPR016161">
    <property type="entry name" value="Ald_DH/histidinol_DH"/>
</dbReference>
<evidence type="ECO:0000259" key="5">
    <source>
        <dbReference type="Pfam" id="PF00171"/>
    </source>
</evidence>
<evidence type="ECO:0000313" key="7">
    <source>
        <dbReference type="Proteomes" id="UP000183413"/>
    </source>
</evidence>
<dbReference type="PANTHER" id="PTHR11699">
    <property type="entry name" value="ALDEHYDE DEHYDROGENASE-RELATED"/>
    <property type="match status" value="1"/>
</dbReference>
<protein>
    <submittedName>
        <fullName evidence="6">Gamma-glutamyl-gamma-aminobutyraldehyde dehydrogenase</fullName>
    </submittedName>
</protein>
<dbReference type="Proteomes" id="UP000183413">
    <property type="component" value="Unassembled WGS sequence"/>
</dbReference>
<dbReference type="FunFam" id="3.40.605.10:FF:000001">
    <property type="entry name" value="Aldehyde dehydrogenase 1"/>
    <property type="match status" value="1"/>
</dbReference>
<proteinExistence type="inferred from homology"/>
<dbReference type="STRING" id="1993.SAMN04489713_107138"/>
<dbReference type="InterPro" id="IPR016162">
    <property type="entry name" value="Ald_DH_N"/>
</dbReference>
<dbReference type="Gene3D" id="3.40.309.10">
    <property type="entry name" value="Aldehyde Dehydrogenase, Chain A, domain 2"/>
    <property type="match status" value="1"/>
</dbReference>
<dbReference type="GeneID" id="99649239"/>
<dbReference type="PROSITE" id="PS00687">
    <property type="entry name" value="ALDEHYDE_DEHYDR_GLU"/>
    <property type="match status" value="1"/>
</dbReference>
<feature type="domain" description="Aldehyde dehydrogenase" evidence="5">
    <location>
        <begin position="20"/>
        <end position="487"/>
    </location>
</feature>
<dbReference type="RefSeq" id="WP_075021941.1">
    <property type="nucleotide sequence ID" value="NZ_CP083237.1"/>
</dbReference>
<dbReference type="FunFam" id="3.40.309.10:FF:000012">
    <property type="entry name" value="Betaine aldehyde dehydrogenase"/>
    <property type="match status" value="1"/>
</dbReference>
<dbReference type="AlphaFoldDB" id="A0A1I5I5D7"/>
<dbReference type="GO" id="GO:0016620">
    <property type="term" value="F:oxidoreductase activity, acting on the aldehyde or oxo group of donors, NAD or NADP as acceptor"/>
    <property type="evidence" value="ECO:0007669"/>
    <property type="project" value="InterPro"/>
</dbReference>
<accession>A0A1I5I5D7</accession>
<dbReference type="InParanoid" id="A0A1I5I5D7"/>
<name>A0A1I5I5D7_9ACTN</name>
<dbReference type="PROSITE" id="PS00070">
    <property type="entry name" value="ALDEHYDE_DEHYDR_CYS"/>
    <property type="match status" value="1"/>
</dbReference>
<dbReference type="InterPro" id="IPR016163">
    <property type="entry name" value="Ald_DH_C"/>
</dbReference>
<evidence type="ECO:0000256" key="4">
    <source>
        <dbReference type="RuleBase" id="RU003345"/>
    </source>
</evidence>
<reference evidence="6 7" key="1">
    <citation type="submission" date="2016-10" db="EMBL/GenBank/DDBJ databases">
        <authorList>
            <person name="de Groot N.N."/>
        </authorList>
    </citation>
    <scope>NUCLEOTIDE SEQUENCE [LARGE SCALE GENOMIC DNA]</scope>
    <source>
        <strain evidence="6 7">DSM 43067</strain>
    </source>
</reference>
<evidence type="ECO:0000256" key="1">
    <source>
        <dbReference type="ARBA" id="ARBA00009986"/>
    </source>
</evidence>
<evidence type="ECO:0000256" key="2">
    <source>
        <dbReference type="ARBA" id="ARBA00023002"/>
    </source>
</evidence>
<evidence type="ECO:0000256" key="3">
    <source>
        <dbReference type="PROSITE-ProRule" id="PRU10007"/>
    </source>
</evidence>
<keyword evidence="2 4" id="KW-0560">Oxidoreductase</keyword>
<dbReference type="InterPro" id="IPR029510">
    <property type="entry name" value="Ald_DH_CS_GLU"/>
</dbReference>
<feature type="active site" evidence="3">
    <location>
        <position position="259"/>
    </location>
</feature>
<comment type="similarity">
    <text evidence="1 4">Belongs to the aldehyde dehydrogenase family.</text>
</comment>
<keyword evidence="7" id="KW-1185">Reference proteome</keyword>
<dbReference type="InterPro" id="IPR015590">
    <property type="entry name" value="Aldehyde_DH_dom"/>
</dbReference>
<dbReference type="Pfam" id="PF00171">
    <property type="entry name" value="Aldedh"/>
    <property type="match status" value="1"/>
</dbReference>
<dbReference type="Gene3D" id="3.40.605.10">
    <property type="entry name" value="Aldehyde Dehydrogenase, Chain A, domain 1"/>
    <property type="match status" value="1"/>
</dbReference>
<sequence>MDALEFVKSVPTQAFIDGAFVDPASRGTLDSFAPATGEIFAQIADCGEADVDAAVAAARKAFDDGRWSRLAPEKRKAAMLGFADLIESRSQQFIDIESIDAGKPVHDLETIDVPHVVSTIRHYAEMIDKVYGKVAPTSEKNLALVVKEPVGVVGAVLPWNFPIAIASQKLGPALAAGNSVVVKPPEQASLSTIYLAQLAAEAGIPDGVINVLPGRGEIAGRALGLHMDVDAITFTGSTAVGQAFLRYSSESNMKRVVLECGGKSAGIVLSDAGRNLEAVALQTSIAGFWNAGQNCTCGSRILVHKSLHKDFVETLSAIASQWKVGSPRDSESQIGPIIEASALDRILGHIDEAAASGAQVAFGGKRLYEETGGWFVQPTVIDNVRPGQRIWREEVFGPVVGVTPFETDDEAVALANDSSYGLHATLYTHDLDRAVKVSRRVRAGVIAVNEYSEGSLATPFGGYKMSGFGGHDNGTEALEQYTETKTIWMALGDDA</sequence>
<evidence type="ECO:0000313" key="6">
    <source>
        <dbReference type="EMBL" id="SFO55773.1"/>
    </source>
</evidence>
<organism evidence="6 7">
    <name type="scientific">Actinomadura madurae</name>
    <dbReference type="NCBI Taxonomy" id="1993"/>
    <lineage>
        <taxon>Bacteria</taxon>
        <taxon>Bacillati</taxon>
        <taxon>Actinomycetota</taxon>
        <taxon>Actinomycetes</taxon>
        <taxon>Streptosporangiales</taxon>
        <taxon>Thermomonosporaceae</taxon>
        <taxon>Actinomadura</taxon>
    </lineage>
</organism>
<dbReference type="EMBL" id="FOVH01000007">
    <property type="protein sequence ID" value="SFO55773.1"/>
    <property type="molecule type" value="Genomic_DNA"/>
</dbReference>